<comment type="similarity">
    <text evidence="1">Belongs to the UPF0045 family.</text>
</comment>
<dbReference type="PANTHER" id="PTHR33777">
    <property type="entry name" value="UPF0045 PROTEIN ECM15"/>
    <property type="match status" value="1"/>
</dbReference>
<sequence length="101" mass="11474">MIHAEISVYPMATKTTSASFYIAKAIETIQKIENLKYEINPMGTILESDDMDVINKATKQMIETVHNLGINRVEVVIKIDSRKDKHQSGQEKLESIKKLLN</sequence>
<dbReference type="EMBL" id="JOKN01000053">
    <property type="protein sequence ID" value="KEQ55858.1"/>
    <property type="molecule type" value="Genomic_DNA"/>
</dbReference>
<dbReference type="InterPro" id="IPR051614">
    <property type="entry name" value="UPF0045_domain"/>
</dbReference>
<accession>A0A081RKY5</accession>
<dbReference type="Proteomes" id="UP000028059">
    <property type="component" value="Unassembled WGS sequence"/>
</dbReference>
<dbReference type="GO" id="GO:0005829">
    <property type="term" value="C:cytosol"/>
    <property type="evidence" value="ECO:0007669"/>
    <property type="project" value="TreeGrafter"/>
</dbReference>
<dbReference type="InterPro" id="IPR002767">
    <property type="entry name" value="Thiamine_BP"/>
</dbReference>
<evidence type="ECO:0000313" key="4">
    <source>
        <dbReference type="Proteomes" id="UP000028059"/>
    </source>
</evidence>
<evidence type="ECO:0000259" key="2">
    <source>
        <dbReference type="Pfam" id="PF01910"/>
    </source>
</evidence>
<dbReference type="Gene3D" id="3.30.70.930">
    <property type="match status" value="1"/>
</dbReference>
<dbReference type="PANTHER" id="PTHR33777:SF1">
    <property type="entry name" value="UPF0045 PROTEIN ECM15"/>
    <property type="match status" value="1"/>
</dbReference>
<feature type="domain" description="Thiamine-binding protein" evidence="2">
    <location>
        <begin position="4"/>
        <end position="96"/>
    </location>
</feature>
<dbReference type="AlphaFoldDB" id="A0A081RKY5"/>
<comment type="caution">
    <text evidence="3">The sequence shown here is derived from an EMBL/GenBank/DDBJ whole genome shotgun (WGS) entry which is preliminary data.</text>
</comment>
<evidence type="ECO:0000256" key="1">
    <source>
        <dbReference type="ARBA" id="ARBA00010272"/>
    </source>
</evidence>
<organism evidence="3 4">
    <name type="scientific">Marine Group I thaumarchaeote SCGC AAA799-N04</name>
    <dbReference type="NCBI Taxonomy" id="1502293"/>
    <lineage>
        <taxon>Archaea</taxon>
        <taxon>Nitrososphaerota</taxon>
        <taxon>Marine Group I</taxon>
    </lineage>
</organism>
<dbReference type="InterPro" id="IPR029756">
    <property type="entry name" value="MTH1187/YkoF-like"/>
</dbReference>
<evidence type="ECO:0000313" key="3">
    <source>
        <dbReference type="EMBL" id="KEQ55858.1"/>
    </source>
</evidence>
<protein>
    <recommendedName>
        <fullName evidence="2">Thiamine-binding protein domain-containing protein</fullName>
    </recommendedName>
</protein>
<reference evidence="3 4" key="1">
    <citation type="submission" date="2014-06" db="EMBL/GenBank/DDBJ databases">
        <authorList>
            <person name="Ngugi D.K."/>
            <person name="Blom J."/>
            <person name="Alam I."/>
            <person name="Rashid M."/>
            <person name="Ba Alawi W."/>
            <person name="Zhang G."/>
            <person name="Hikmawan T."/>
            <person name="Guan Y."/>
            <person name="Antunes A."/>
            <person name="Siam R."/>
            <person name="ElDorry H."/>
            <person name="Bajic V."/>
            <person name="Stingl U."/>
        </authorList>
    </citation>
    <scope>NUCLEOTIDE SEQUENCE [LARGE SCALE GENOMIC DNA]</scope>
    <source>
        <strain evidence="3">SCGC AAA799-N04</strain>
    </source>
</reference>
<name>A0A081RKY5_9ARCH</name>
<dbReference type="NCBIfam" id="TIGR00106">
    <property type="entry name" value="MTH1187 family thiamine-binding protein"/>
    <property type="match status" value="1"/>
</dbReference>
<keyword evidence="4" id="KW-1185">Reference proteome</keyword>
<proteinExistence type="inferred from homology"/>
<dbReference type="SUPFAM" id="SSF89957">
    <property type="entry name" value="MTH1187/YkoF-like"/>
    <property type="match status" value="1"/>
</dbReference>
<dbReference type="Pfam" id="PF01910">
    <property type="entry name" value="Thiamine_BP"/>
    <property type="match status" value="1"/>
</dbReference>
<gene>
    <name evidence="3" type="ORF">AAA799N04_01739</name>
</gene>